<proteinExistence type="predicted"/>
<evidence type="ECO:0000313" key="1">
    <source>
        <dbReference type="EMBL" id="MPN17869.1"/>
    </source>
</evidence>
<name>A0A645FWC2_9ZZZZ</name>
<comment type="caution">
    <text evidence="1">The sequence shown here is derived from an EMBL/GenBank/DDBJ whole genome shotgun (WGS) entry which is preliminary data.</text>
</comment>
<sequence length="121" mass="13725">MVLEGAKDFLKPGGIVLINASFQYGSERVLSLAKPESGYRYLGVAASTERVPFDLTRADLLSCLRNYALEEHRGGMRYTFFANAEEDERVLDARSALRNYEEHGVSPYTMWQTHLFERVSA</sequence>
<dbReference type="AlphaFoldDB" id="A0A645FWC2"/>
<protein>
    <submittedName>
        <fullName evidence="1">Uncharacterized protein</fullName>
    </submittedName>
</protein>
<accession>A0A645FWC2</accession>
<gene>
    <name evidence="1" type="ORF">SDC9_165224</name>
</gene>
<dbReference type="EMBL" id="VSSQ01065093">
    <property type="protein sequence ID" value="MPN17869.1"/>
    <property type="molecule type" value="Genomic_DNA"/>
</dbReference>
<reference evidence="1" key="1">
    <citation type="submission" date="2019-08" db="EMBL/GenBank/DDBJ databases">
        <authorList>
            <person name="Kucharzyk K."/>
            <person name="Murdoch R.W."/>
            <person name="Higgins S."/>
            <person name="Loffler F."/>
        </authorList>
    </citation>
    <scope>NUCLEOTIDE SEQUENCE</scope>
</reference>
<organism evidence="1">
    <name type="scientific">bioreactor metagenome</name>
    <dbReference type="NCBI Taxonomy" id="1076179"/>
    <lineage>
        <taxon>unclassified sequences</taxon>
        <taxon>metagenomes</taxon>
        <taxon>ecological metagenomes</taxon>
    </lineage>
</organism>